<dbReference type="EMBL" id="WHPC01000040">
    <property type="protein sequence ID" value="MPV37562.1"/>
    <property type="molecule type" value="Genomic_DNA"/>
</dbReference>
<dbReference type="PROSITE" id="PS51482">
    <property type="entry name" value="DEGV"/>
    <property type="match status" value="1"/>
</dbReference>
<keyword evidence="1" id="KW-0446">Lipid-binding</keyword>
<dbReference type="GO" id="GO:0008289">
    <property type="term" value="F:lipid binding"/>
    <property type="evidence" value="ECO:0007669"/>
    <property type="project" value="UniProtKB-KW"/>
</dbReference>
<evidence type="ECO:0000256" key="1">
    <source>
        <dbReference type="ARBA" id="ARBA00023121"/>
    </source>
</evidence>
<evidence type="ECO:0000313" key="2">
    <source>
        <dbReference type="EMBL" id="MPV37562.1"/>
    </source>
</evidence>
<dbReference type="Proteomes" id="UP000437709">
    <property type="component" value="Unassembled WGS sequence"/>
</dbReference>
<dbReference type="PANTHER" id="PTHR33434:SF2">
    <property type="entry name" value="FATTY ACID-BINDING PROTEIN TM_1468"/>
    <property type="match status" value="1"/>
</dbReference>
<dbReference type="AlphaFoldDB" id="A0A6N7EGR6"/>
<reference evidence="2 3" key="1">
    <citation type="submission" date="2019-10" db="EMBL/GenBank/DDBJ databases">
        <title>Georgenia wutianyii sp. nov. and Georgenia yuyongxinii sp. nov. isolated from plateau pika (Ochotona curzoniae) in the Qinghai-Tibet plateau of China.</title>
        <authorList>
            <person name="Tian Z."/>
        </authorList>
    </citation>
    <scope>NUCLEOTIDE SEQUENCE [LARGE SCALE GENOMIC DNA]</scope>
    <source>
        <strain evidence="2 3">JCM 19765</strain>
    </source>
</reference>
<keyword evidence="3" id="KW-1185">Reference proteome</keyword>
<gene>
    <name evidence="2" type="ORF">GB881_11025</name>
</gene>
<dbReference type="OrthoDB" id="9760324at2"/>
<dbReference type="RefSeq" id="WP_152195591.1">
    <property type="nucleotide sequence ID" value="NZ_VUKD01000003.1"/>
</dbReference>
<evidence type="ECO:0000313" key="3">
    <source>
        <dbReference type="Proteomes" id="UP000437709"/>
    </source>
</evidence>
<protein>
    <submittedName>
        <fullName evidence="2">DegV family EDD domain-containing protein</fullName>
    </submittedName>
</protein>
<dbReference type="Pfam" id="PF02645">
    <property type="entry name" value="DegV"/>
    <property type="match status" value="1"/>
</dbReference>
<dbReference type="InterPro" id="IPR050270">
    <property type="entry name" value="DegV_domain_contain"/>
</dbReference>
<dbReference type="PANTHER" id="PTHR33434">
    <property type="entry name" value="DEGV DOMAIN-CONTAINING PROTEIN DR_1986-RELATED"/>
    <property type="match status" value="1"/>
</dbReference>
<proteinExistence type="predicted"/>
<comment type="caution">
    <text evidence="2">The sequence shown here is derived from an EMBL/GenBank/DDBJ whole genome shotgun (WGS) entry which is preliminary data.</text>
</comment>
<dbReference type="Gene3D" id="3.30.1180.10">
    <property type="match status" value="1"/>
</dbReference>
<accession>A0A6N7EGR6</accession>
<name>A0A6N7EGR6_9MICO</name>
<dbReference type="Gene3D" id="3.40.50.10170">
    <property type="match status" value="1"/>
</dbReference>
<dbReference type="NCBIfam" id="TIGR00762">
    <property type="entry name" value="DegV"/>
    <property type="match status" value="1"/>
</dbReference>
<organism evidence="2 3">
    <name type="scientific">Georgenia subflava</name>
    <dbReference type="NCBI Taxonomy" id="1622177"/>
    <lineage>
        <taxon>Bacteria</taxon>
        <taxon>Bacillati</taxon>
        <taxon>Actinomycetota</taxon>
        <taxon>Actinomycetes</taxon>
        <taxon>Micrococcales</taxon>
        <taxon>Bogoriellaceae</taxon>
        <taxon>Georgenia</taxon>
    </lineage>
</organism>
<dbReference type="InterPro" id="IPR043168">
    <property type="entry name" value="DegV_C"/>
</dbReference>
<dbReference type="SUPFAM" id="SSF82549">
    <property type="entry name" value="DAK1/DegV-like"/>
    <property type="match status" value="1"/>
</dbReference>
<sequence length="300" mass="29715">MAAAEVAVVTDSTASLPAEVAAGLGITVVPLHVVVDGVDRLDDAVGSTDLAARMAAGRTVVTTSQPSTAELAAAMRAASQDGRRAVVAVHLSAELSGTVAGARRAAEQLAAEGIEVHVVDSRTVAGGTGLTAVAAAEAAAAGRTAPQVVAVARETAAKSTVLFAVPDLATLQRGGRMGTGAAFVGAALGIRPVLGIADGRIVVVETVRGLARARRRVLERAVQAAGGPRARVPHPPAVRVRLAVHHFGDHDAALALQEDLAEGLASTGALVAGALRSELTAVVGAHAGPRVVGVVVAPAG</sequence>
<dbReference type="InterPro" id="IPR003797">
    <property type="entry name" value="DegV"/>
</dbReference>